<evidence type="ECO:0000313" key="6">
    <source>
        <dbReference type="EMBL" id="KAA6133139.1"/>
    </source>
</evidence>
<organism evidence="6 7">
    <name type="scientific">Cupriavidus cauae</name>
    <dbReference type="NCBI Taxonomy" id="2608999"/>
    <lineage>
        <taxon>Bacteria</taxon>
        <taxon>Pseudomonadati</taxon>
        <taxon>Pseudomonadota</taxon>
        <taxon>Betaproteobacteria</taxon>
        <taxon>Burkholderiales</taxon>
        <taxon>Burkholderiaceae</taxon>
        <taxon>Cupriavidus</taxon>
    </lineage>
</organism>
<gene>
    <name evidence="6" type="ORF">F1599_01595</name>
</gene>
<dbReference type="Gene3D" id="1.10.10.10">
    <property type="entry name" value="Winged helix-like DNA-binding domain superfamily/Winged helix DNA-binding domain"/>
    <property type="match status" value="1"/>
</dbReference>
<dbReference type="EMBL" id="VWRN01000006">
    <property type="protein sequence ID" value="KAA6133139.1"/>
    <property type="molecule type" value="Genomic_DNA"/>
</dbReference>
<dbReference type="PROSITE" id="PS51078">
    <property type="entry name" value="ICLR_ED"/>
    <property type="match status" value="1"/>
</dbReference>
<dbReference type="GO" id="GO:0003700">
    <property type="term" value="F:DNA-binding transcription factor activity"/>
    <property type="evidence" value="ECO:0007669"/>
    <property type="project" value="TreeGrafter"/>
</dbReference>
<feature type="domain" description="IclR-ED" evidence="5">
    <location>
        <begin position="90"/>
        <end position="284"/>
    </location>
</feature>
<dbReference type="RefSeq" id="WP_150081973.1">
    <property type="nucleotide sequence ID" value="NZ_VWRN01000006.1"/>
</dbReference>
<dbReference type="InterPro" id="IPR036390">
    <property type="entry name" value="WH_DNA-bd_sf"/>
</dbReference>
<dbReference type="PANTHER" id="PTHR30136:SF24">
    <property type="entry name" value="HTH-TYPE TRANSCRIPTIONAL REPRESSOR ALLR"/>
    <property type="match status" value="1"/>
</dbReference>
<dbReference type="InterPro" id="IPR014757">
    <property type="entry name" value="Tscrpt_reg_IclR_C"/>
</dbReference>
<evidence type="ECO:0000256" key="3">
    <source>
        <dbReference type="ARBA" id="ARBA00023163"/>
    </source>
</evidence>
<reference evidence="6 7" key="1">
    <citation type="submission" date="2019-09" db="EMBL/GenBank/DDBJ databases">
        <title>Isolation of a novel species in the genus Cupriavidus from patients with sepsis using whole genome sequencing.</title>
        <authorList>
            <person name="Kweon O.J."/>
            <person name="Lee M.-K."/>
        </authorList>
    </citation>
    <scope>NUCLEOTIDE SEQUENCE [LARGE SCALE GENOMIC DNA]</scope>
    <source>
        <strain evidence="6 7">MKL-01</strain>
    </source>
</reference>
<dbReference type="Proteomes" id="UP000324324">
    <property type="component" value="Unassembled WGS sequence"/>
</dbReference>
<dbReference type="InterPro" id="IPR005471">
    <property type="entry name" value="Tscrpt_reg_IclR_N"/>
</dbReference>
<accession>A0A5M8BCK7</accession>
<dbReference type="Gene3D" id="3.30.450.40">
    <property type="match status" value="1"/>
</dbReference>
<dbReference type="PROSITE" id="PS51077">
    <property type="entry name" value="HTH_ICLR"/>
    <property type="match status" value="1"/>
</dbReference>
<dbReference type="InterPro" id="IPR050707">
    <property type="entry name" value="HTH_MetabolicPath_Reg"/>
</dbReference>
<name>A0A5M8BCK7_9BURK</name>
<dbReference type="SUPFAM" id="SSF46785">
    <property type="entry name" value="Winged helix' DNA-binding domain"/>
    <property type="match status" value="1"/>
</dbReference>
<dbReference type="InterPro" id="IPR029016">
    <property type="entry name" value="GAF-like_dom_sf"/>
</dbReference>
<evidence type="ECO:0000256" key="1">
    <source>
        <dbReference type="ARBA" id="ARBA00023015"/>
    </source>
</evidence>
<evidence type="ECO:0000259" key="4">
    <source>
        <dbReference type="PROSITE" id="PS51077"/>
    </source>
</evidence>
<evidence type="ECO:0000259" key="5">
    <source>
        <dbReference type="PROSITE" id="PS51078"/>
    </source>
</evidence>
<keyword evidence="7" id="KW-1185">Reference proteome</keyword>
<sequence>MKQNVQIPFQNRSAAESPADLRVTDEDARSLRVLMVLDALARAQHPQTLAQLSQRLHVPKTTLMRLLAAMESAGFVLQMPAERGFVPGPRAAGLALQTLRSPPVLRECRAILGRLVAALGETCNLTALDGDRVLYVERVETHEPLRLQLSPGIHVPLHCTASGKLFLSAMSRLERQQTLQRLVLTRNTPRTLADLSLLEAELDRLGARGIGVDNEEFVRGMTAVAVPVRELGPEANGTAAANARPVLAAIACHAPTARVPLEGLLRAVPVLQEAAQQMARVLRTE</sequence>
<dbReference type="GO" id="GO:0003677">
    <property type="term" value="F:DNA binding"/>
    <property type="evidence" value="ECO:0007669"/>
    <property type="project" value="UniProtKB-KW"/>
</dbReference>
<dbReference type="InterPro" id="IPR036388">
    <property type="entry name" value="WH-like_DNA-bd_sf"/>
</dbReference>
<dbReference type="PANTHER" id="PTHR30136">
    <property type="entry name" value="HELIX-TURN-HELIX TRANSCRIPTIONAL REGULATOR, ICLR FAMILY"/>
    <property type="match status" value="1"/>
</dbReference>
<keyword evidence="1" id="KW-0805">Transcription regulation</keyword>
<protein>
    <submittedName>
        <fullName evidence="6">IclR family transcriptional regulator</fullName>
    </submittedName>
</protein>
<dbReference type="SUPFAM" id="SSF55781">
    <property type="entry name" value="GAF domain-like"/>
    <property type="match status" value="1"/>
</dbReference>
<keyword evidence="2" id="KW-0238">DNA-binding</keyword>
<keyword evidence="3" id="KW-0804">Transcription</keyword>
<feature type="domain" description="HTH iclR-type" evidence="4">
    <location>
        <begin position="27"/>
        <end position="89"/>
    </location>
</feature>
<dbReference type="AlphaFoldDB" id="A0A5M8BCK7"/>
<evidence type="ECO:0000256" key="2">
    <source>
        <dbReference type="ARBA" id="ARBA00023125"/>
    </source>
</evidence>
<comment type="caution">
    <text evidence="6">The sequence shown here is derived from an EMBL/GenBank/DDBJ whole genome shotgun (WGS) entry which is preliminary data.</text>
</comment>
<dbReference type="Pfam" id="PF09339">
    <property type="entry name" value="HTH_IclR"/>
    <property type="match status" value="1"/>
</dbReference>
<dbReference type="Pfam" id="PF01614">
    <property type="entry name" value="IclR_C"/>
    <property type="match status" value="1"/>
</dbReference>
<proteinExistence type="predicted"/>
<dbReference type="SMART" id="SM00346">
    <property type="entry name" value="HTH_ICLR"/>
    <property type="match status" value="1"/>
</dbReference>
<dbReference type="GO" id="GO:0045892">
    <property type="term" value="P:negative regulation of DNA-templated transcription"/>
    <property type="evidence" value="ECO:0007669"/>
    <property type="project" value="TreeGrafter"/>
</dbReference>
<evidence type="ECO:0000313" key="7">
    <source>
        <dbReference type="Proteomes" id="UP000324324"/>
    </source>
</evidence>